<keyword evidence="2" id="KW-1185">Reference proteome</keyword>
<dbReference type="Proteomes" id="UP000009026">
    <property type="component" value="Chromosome"/>
</dbReference>
<dbReference type="KEGG" id="mym:A176_005238"/>
<dbReference type="AlphaFoldDB" id="A0A0H4WY37"/>
<evidence type="ECO:0000313" key="1">
    <source>
        <dbReference type="EMBL" id="AKQ68326.1"/>
    </source>
</evidence>
<evidence type="ECO:0000313" key="2">
    <source>
        <dbReference type="Proteomes" id="UP000009026"/>
    </source>
</evidence>
<reference evidence="1 2" key="1">
    <citation type="journal article" date="2016" name="PLoS ONE">
        <title>Complete Genome Sequence and Comparative Genomics of a Novel Myxobacterium Myxococcus hansupus.</title>
        <authorList>
            <person name="Sharma G."/>
            <person name="Narwani T."/>
            <person name="Subramanian S."/>
        </authorList>
    </citation>
    <scope>NUCLEOTIDE SEQUENCE [LARGE SCALE GENOMIC DNA]</scope>
    <source>
        <strain evidence="2">mixupus</strain>
    </source>
</reference>
<dbReference type="PATRIC" id="fig|1297742.4.peg.5319"/>
<dbReference type="STRING" id="1297742.A176_005238"/>
<gene>
    <name evidence="1" type="ORF">A176_005238</name>
</gene>
<organism evidence="1 2">
    <name type="scientific">Pseudomyxococcus hansupus</name>
    <dbReference type="NCBI Taxonomy" id="1297742"/>
    <lineage>
        <taxon>Bacteria</taxon>
        <taxon>Pseudomonadati</taxon>
        <taxon>Myxococcota</taxon>
        <taxon>Myxococcia</taxon>
        <taxon>Myxococcales</taxon>
        <taxon>Cystobacterineae</taxon>
        <taxon>Myxococcaceae</taxon>
        <taxon>Pseudomyxococcus</taxon>
    </lineage>
</organism>
<name>A0A0H4WY37_9BACT</name>
<protein>
    <submittedName>
        <fullName evidence="1">Uncharacterized protein</fullName>
    </submittedName>
</protein>
<dbReference type="EMBL" id="CP012109">
    <property type="protein sequence ID" value="AKQ68326.1"/>
    <property type="molecule type" value="Genomic_DNA"/>
</dbReference>
<sequence length="90" mass="9467">MAGCQDARPPDDTRAKALRTCVLAELPPPSTPDAAWTVTGHALVEAYQRCLKAPDAASAEAFHALCRDLARPMGDDPSRVLITDAPGGEP</sequence>
<proteinExistence type="predicted"/>
<accession>A0A0H4WY37</accession>